<feature type="domain" description="CCHC-type" evidence="5">
    <location>
        <begin position="113"/>
        <end position="127"/>
    </location>
</feature>
<dbReference type="InterPro" id="IPR012677">
    <property type="entry name" value="Nucleotide-bd_a/b_plait_sf"/>
</dbReference>
<dbReference type="SUPFAM" id="SSF57756">
    <property type="entry name" value="Retrovirus zinc finger-like domains"/>
    <property type="match status" value="1"/>
</dbReference>
<keyword evidence="1" id="KW-0863">Zinc-finger</keyword>
<evidence type="ECO:0000313" key="6">
    <source>
        <dbReference type="EMBL" id="ESO12202.1"/>
    </source>
</evidence>
<dbReference type="STRING" id="6412.T1FXH9"/>
<dbReference type="HOGENOM" id="CLU_012062_20_5_1"/>
<evidence type="ECO:0008006" key="9">
    <source>
        <dbReference type="Google" id="ProtNLM"/>
    </source>
</evidence>
<organism evidence="7 8">
    <name type="scientific">Helobdella robusta</name>
    <name type="common">Californian leech</name>
    <dbReference type="NCBI Taxonomy" id="6412"/>
    <lineage>
        <taxon>Eukaryota</taxon>
        <taxon>Metazoa</taxon>
        <taxon>Spiralia</taxon>
        <taxon>Lophotrochozoa</taxon>
        <taxon>Annelida</taxon>
        <taxon>Clitellata</taxon>
        <taxon>Hirudinea</taxon>
        <taxon>Rhynchobdellida</taxon>
        <taxon>Glossiphoniidae</taxon>
        <taxon>Helobdella</taxon>
    </lineage>
</organism>
<dbReference type="GO" id="GO:0003729">
    <property type="term" value="F:mRNA binding"/>
    <property type="evidence" value="ECO:0000318"/>
    <property type="project" value="GO_Central"/>
</dbReference>
<evidence type="ECO:0000313" key="7">
    <source>
        <dbReference type="EnsemblMetazoa" id="HelroP63593"/>
    </source>
</evidence>
<dbReference type="SMART" id="SM00360">
    <property type="entry name" value="RRM"/>
    <property type="match status" value="1"/>
</dbReference>
<gene>
    <name evidence="7" type="primary">20213527</name>
    <name evidence="6" type="ORF">HELRODRAFT_63593</name>
</gene>
<dbReference type="Gene3D" id="4.10.60.10">
    <property type="entry name" value="Zinc finger, CCHC-type"/>
    <property type="match status" value="1"/>
</dbReference>
<dbReference type="GO" id="GO:0008270">
    <property type="term" value="F:zinc ion binding"/>
    <property type="evidence" value="ECO:0007669"/>
    <property type="project" value="UniProtKB-KW"/>
</dbReference>
<sequence length="139" mass="15618">MSRYSSSLDCKIYVGDLPKDATEDELESAFSTFGPIKSLWVARNPAGFAFVEFEDVRDAEDAVKTLDGSNICGGRVRVEFSTGKSKPKPWQAAPRRGPPPPLSGRRAFNPDDRCYECGERGHYAYDCELRRGKGRRRYC</sequence>
<evidence type="ECO:0000259" key="4">
    <source>
        <dbReference type="PROSITE" id="PS50102"/>
    </source>
</evidence>
<dbReference type="SUPFAM" id="SSF54928">
    <property type="entry name" value="RNA-binding domain, RBD"/>
    <property type="match status" value="1"/>
</dbReference>
<dbReference type="OrthoDB" id="5970at2759"/>
<dbReference type="EMBL" id="AMQM01000098">
    <property type="status" value="NOT_ANNOTATED_CDS"/>
    <property type="molecule type" value="Genomic_DNA"/>
</dbReference>
<dbReference type="Pfam" id="PF00098">
    <property type="entry name" value="zf-CCHC"/>
    <property type="match status" value="1"/>
</dbReference>
<dbReference type="PROSITE" id="PS50158">
    <property type="entry name" value="ZF_CCHC"/>
    <property type="match status" value="1"/>
</dbReference>
<dbReference type="Pfam" id="PF00076">
    <property type="entry name" value="RRM_1"/>
    <property type="match status" value="1"/>
</dbReference>
<accession>T1FXH9</accession>
<dbReference type="PANTHER" id="PTHR23147">
    <property type="entry name" value="SERINE/ARGININE RICH SPLICING FACTOR"/>
    <property type="match status" value="1"/>
</dbReference>
<keyword evidence="8" id="KW-1185">Reference proteome</keyword>
<dbReference type="PROSITE" id="PS50102">
    <property type="entry name" value="RRM"/>
    <property type="match status" value="1"/>
</dbReference>
<keyword evidence="1" id="KW-0862">Zinc</keyword>
<dbReference type="AlphaFoldDB" id="T1FXH9"/>
<dbReference type="OMA" id="HYARNCQ"/>
<dbReference type="KEGG" id="hro:HELRODRAFT_63593"/>
<dbReference type="RefSeq" id="XP_009008922.1">
    <property type="nucleotide sequence ID" value="XM_009010674.1"/>
</dbReference>
<dbReference type="Proteomes" id="UP000015101">
    <property type="component" value="Unassembled WGS sequence"/>
</dbReference>
<name>T1FXH9_HELRO</name>
<evidence type="ECO:0000256" key="3">
    <source>
        <dbReference type="SAM" id="MobiDB-lite"/>
    </source>
</evidence>
<evidence type="ECO:0000259" key="5">
    <source>
        <dbReference type="PROSITE" id="PS50158"/>
    </source>
</evidence>
<dbReference type="eggNOG" id="KOG0107">
    <property type="taxonomic scope" value="Eukaryota"/>
</dbReference>
<feature type="domain" description="RRM" evidence="4">
    <location>
        <begin position="10"/>
        <end position="83"/>
    </location>
</feature>
<dbReference type="FunCoup" id="T1FXH9">
    <property type="interactions" value="911"/>
</dbReference>
<dbReference type="InterPro" id="IPR035979">
    <property type="entry name" value="RBD_domain_sf"/>
</dbReference>
<dbReference type="GeneID" id="20213527"/>
<reference evidence="6 8" key="2">
    <citation type="journal article" date="2013" name="Nature">
        <title>Insights into bilaterian evolution from three spiralian genomes.</title>
        <authorList>
            <person name="Simakov O."/>
            <person name="Marletaz F."/>
            <person name="Cho S.J."/>
            <person name="Edsinger-Gonzales E."/>
            <person name="Havlak P."/>
            <person name="Hellsten U."/>
            <person name="Kuo D.H."/>
            <person name="Larsson T."/>
            <person name="Lv J."/>
            <person name="Arendt D."/>
            <person name="Savage R."/>
            <person name="Osoegawa K."/>
            <person name="de Jong P."/>
            <person name="Grimwood J."/>
            <person name="Chapman J.A."/>
            <person name="Shapiro H."/>
            <person name="Aerts A."/>
            <person name="Otillar R.P."/>
            <person name="Terry A.Y."/>
            <person name="Boore J.L."/>
            <person name="Grigoriev I.V."/>
            <person name="Lindberg D.R."/>
            <person name="Seaver E.C."/>
            <person name="Weisblat D.A."/>
            <person name="Putnam N.H."/>
            <person name="Rokhsar D.S."/>
        </authorList>
    </citation>
    <scope>NUCLEOTIDE SEQUENCE</scope>
</reference>
<dbReference type="CDD" id="cd12373">
    <property type="entry name" value="RRM_SRSF3_like"/>
    <property type="match status" value="1"/>
</dbReference>
<dbReference type="EMBL" id="KB095811">
    <property type="protein sequence ID" value="ESO12202.1"/>
    <property type="molecule type" value="Genomic_DNA"/>
</dbReference>
<evidence type="ECO:0000313" key="8">
    <source>
        <dbReference type="Proteomes" id="UP000015101"/>
    </source>
</evidence>
<evidence type="ECO:0000256" key="2">
    <source>
        <dbReference type="PROSITE-ProRule" id="PRU00176"/>
    </source>
</evidence>
<keyword evidence="1" id="KW-0479">Metal-binding</keyword>
<dbReference type="Gene3D" id="3.30.70.330">
    <property type="match status" value="1"/>
</dbReference>
<evidence type="ECO:0000256" key="1">
    <source>
        <dbReference type="PROSITE-ProRule" id="PRU00047"/>
    </source>
</evidence>
<dbReference type="InterPro" id="IPR050907">
    <property type="entry name" value="SRSF"/>
</dbReference>
<dbReference type="InterPro" id="IPR036875">
    <property type="entry name" value="Znf_CCHC_sf"/>
</dbReference>
<reference evidence="8" key="1">
    <citation type="submission" date="2012-12" db="EMBL/GenBank/DDBJ databases">
        <authorList>
            <person name="Hellsten U."/>
            <person name="Grimwood J."/>
            <person name="Chapman J.A."/>
            <person name="Shapiro H."/>
            <person name="Aerts A."/>
            <person name="Otillar R.P."/>
            <person name="Terry A.Y."/>
            <person name="Boore J.L."/>
            <person name="Simakov O."/>
            <person name="Marletaz F."/>
            <person name="Cho S.-J."/>
            <person name="Edsinger-Gonzales E."/>
            <person name="Havlak P."/>
            <person name="Kuo D.-H."/>
            <person name="Larsson T."/>
            <person name="Lv J."/>
            <person name="Arendt D."/>
            <person name="Savage R."/>
            <person name="Osoegawa K."/>
            <person name="de Jong P."/>
            <person name="Lindberg D.R."/>
            <person name="Seaver E.C."/>
            <person name="Weisblat D.A."/>
            <person name="Putnam N.H."/>
            <person name="Grigoriev I.V."/>
            <person name="Rokhsar D.S."/>
        </authorList>
    </citation>
    <scope>NUCLEOTIDE SEQUENCE</scope>
</reference>
<reference evidence="7" key="3">
    <citation type="submission" date="2015-06" db="UniProtKB">
        <authorList>
            <consortium name="EnsemblMetazoa"/>
        </authorList>
    </citation>
    <scope>IDENTIFICATION</scope>
</reference>
<protein>
    <recommendedName>
        <fullName evidence="9">RRM domain-containing protein</fullName>
    </recommendedName>
</protein>
<feature type="region of interest" description="Disordered" evidence="3">
    <location>
        <begin position="81"/>
        <end position="107"/>
    </location>
</feature>
<proteinExistence type="predicted"/>
<dbReference type="CTD" id="20213527"/>
<dbReference type="InterPro" id="IPR000504">
    <property type="entry name" value="RRM_dom"/>
</dbReference>
<dbReference type="GO" id="GO:0016607">
    <property type="term" value="C:nuclear speck"/>
    <property type="evidence" value="ECO:0000318"/>
    <property type="project" value="GO_Central"/>
</dbReference>
<dbReference type="FunFam" id="3.30.70.330:FF:000078">
    <property type="entry name" value="serine/arginine-rich splicing factor 7 isoform X1"/>
    <property type="match status" value="1"/>
</dbReference>
<dbReference type="EnsemblMetazoa" id="HelroT63593">
    <property type="protein sequence ID" value="HelroP63593"/>
    <property type="gene ID" value="HelroG63593"/>
</dbReference>
<dbReference type="GO" id="GO:0000381">
    <property type="term" value="P:regulation of alternative mRNA splicing, via spliceosome"/>
    <property type="evidence" value="ECO:0000318"/>
    <property type="project" value="GO_Central"/>
</dbReference>
<dbReference type="InParanoid" id="T1FXH9"/>
<dbReference type="SMART" id="SM00343">
    <property type="entry name" value="ZnF_C2HC"/>
    <property type="match status" value="1"/>
</dbReference>
<dbReference type="InterPro" id="IPR001878">
    <property type="entry name" value="Znf_CCHC"/>
</dbReference>
<keyword evidence="2" id="KW-0694">RNA-binding</keyword>